<evidence type="ECO:0000313" key="2">
    <source>
        <dbReference type="EMBL" id="QEE16614.2"/>
    </source>
</evidence>
<dbReference type="PANTHER" id="PTHR44591:SF3">
    <property type="entry name" value="RESPONSE REGULATORY DOMAIN-CONTAINING PROTEIN"/>
    <property type="match status" value="1"/>
</dbReference>
<dbReference type="PROSITE" id="PS50110">
    <property type="entry name" value="RESPONSE_REGULATORY"/>
    <property type="match status" value="1"/>
</dbReference>
<dbReference type="SUPFAM" id="SSF52172">
    <property type="entry name" value="CheY-like"/>
    <property type="match status" value="1"/>
</dbReference>
<dbReference type="KEGG" id="psyt:DSAG12_02444"/>
<dbReference type="InterPro" id="IPR050595">
    <property type="entry name" value="Bact_response_regulator"/>
</dbReference>
<reference evidence="2 3" key="2">
    <citation type="journal article" date="2024" name="Int. J. Syst. Evol. Microbiol.">
        <title>Promethearchaeum syntrophicum gen. nov., sp. nov., an anaerobic, obligately syntrophic archaeon, the first isolate of the lineage 'Asgard' archaea, and proposal of the new archaeal phylum Promethearchaeota phyl. nov. and kingdom Promethearchaeati regn. nov.</title>
        <authorList>
            <person name="Imachi H."/>
            <person name="Nobu M.K."/>
            <person name="Kato S."/>
            <person name="Takaki Y."/>
            <person name="Miyazaki M."/>
            <person name="Miyata M."/>
            <person name="Ogawara M."/>
            <person name="Saito Y."/>
            <person name="Sakai S."/>
            <person name="Tahara Y.O."/>
            <person name="Takano Y."/>
            <person name="Tasumi E."/>
            <person name="Uematsu K."/>
            <person name="Yoshimura T."/>
            <person name="Itoh T."/>
            <person name="Ohkuma M."/>
            <person name="Takai K."/>
        </authorList>
    </citation>
    <scope>NUCLEOTIDE SEQUENCE [LARGE SCALE GENOMIC DNA]</scope>
    <source>
        <strain evidence="2 3">MK-D1</strain>
    </source>
</reference>
<sequence length="124" mass="14168">MTEEKQIFIVEDNEKNMELFKAVLGTIPNLNILTSITGKEGLQSIASNNIDVIILDIQLPDMSGIDICKEIRKLEKYKKTPIMAVTSFAMKGDKERILNSGFNDYISKPLQIKEFRELVIKYLE</sequence>
<dbReference type="AlphaFoldDB" id="A0A5B9DBU6"/>
<dbReference type="Proteomes" id="UP000321408">
    <property type="component" value="Chromosome"/>
</dbReference>
<dbReference type="Pfam" id="PF00072">
    <property type="entry name" value="Response_reg"/>
    <property type="match status" value="1"/>
</dbReference>
<dbReference type="GO" id="GO:0016301">
    <property type="term" value="F:kinase activity"/>
    <property type="evidence" value="ECO:0007669"/>
    <property type="project" value="UniProtKB-KW"/>
</dbReference>
<keyword evidence="1" id="KW-0597">Phosphoprotein</keyword>
<evidence type="ECO:0000256" key="1">
    <source>
        <dbReference type="ARBA" id="ARBA00022553"/>
    </source>
</evidence>
<dbReference type="EMBL" id="CP042905">
    <property type="protein sequence ID" value="QEE16614.2"/>
    <property type="molecule type" value="Genomic_DNA"/>
</dbReference>
<dbReference type="InterPro" id="IPR001789">
    <property type="entry name" value="Sig_transdc_resp-reg_receiver"/>
</dbReference>
<accession>A0A5B9DBU6</accession>
<protein>
    <submittedName>
        <fullName evidence="2">Response regulator</fullName>
    </submittedName>
</protein>
<dbReference type="PANTHER" id="PTHR44591">
    <property type="entry name" value="STRESS RESPONSE REGULATOR PROTEIN 1"/>
    <property type="match status" value="1"/>
</dbReference>
<dbReference type="SMART" id="SM00448">
    <property type="entry name" value="REC"/>
    <property type="match status" value="1"/>
</dbReference>
<gene>
    <name evidence="2" type="ORF">DSAG12_02444</name>
</gene>
<dbReference type="InterPro" id="IPR011006">
    <property type="entry name" value="CheY-like_superfamily"/>
</dbReference>
<reference evidence="2 3" key="1">
    <citation type="journal article" date="2020" name="Nature">
        <title>Isolation of an archaeon at the prokaryote-eukaryote interface.</title>
        <authorList>
            <person name="Imachi H."/>
            <person name="Nobu M.K."/>
            <person name="Nakahara N."/>
            <person name="Morono Y."/>
            <person name="Ogawara M."/>
            <person name="Takaki Y."/>
            <person name="Takano Y."/>
            <person name="Uematsu K."/>
            <person name="Ikuta T."/>
            <person name="Ito M."/>
            <person name="Matsui Y."/>
            <person name="Miyazaki M."/>
            <person name="Murata K."/>
            <person name="Saito Y."/>
            <person name="Sakai S."/>
            <person name="Song C."/>
            <person name="Tasumi E."/>
            <person name="Yamanaka Y."/>
            <person name="Yamaguchi T."/>
            <person name="Kamagata Y."/>
            <person name="Tamaki H."/>
            <person name="Takai K."/>
        </authorList>
    </citation>
    <scope>NUCLEOTIDE SEQUENCE [LARGE SCALE GENOMIC DNA]</scope>
    <source>
        <strain evidence="2 3">MK-D1</strain>
    </source>
</reference>
<name>A0A5B9DBU6_9ARCH</name>
<dbReference type="GO" id="GO:0000160">
    <property type="term" value="P:phosphorelay signal transduction system"/>
    <property type="evidence" value="ECO:0007669"/>
    <property type="project" value="InterPro"/>
</dbReference>
<organism evidence="2 3">
    <name type="scientific">Promethearchaeum syntrophicum</name>
    <dbReference type="NCBI Taxonomy" id="2594042"/>
    <lineage>
        <taxon>Archaea</taxon>
        <taxon>Promethearchaeati</taxon>
        <taxon>Promethearchaeota</taxon>
        <taxon>Promethearchaeia</taxon>
        <taxon>Promethearchaeales</taxon>
        <taxon>Promethearchaeaceae</taxon>
        <taxon>Promethearchaeum</taxon>
    </lineage>
</organism>
<evidence type="ECO:0000313" key="3">
    <source>
        <dbReference type="Proteomes" id="UP000321408"/>
    </source>
</evidence>
<proteinExistence type="predicted"/>
<dbReference type="Gene3D" id="3.40.50.2300">
    <property type="match status" value="1"/>
</dbReference>
<keyword evidence="3" id="KW-1185">Reference proteome</keyword>